<dbReference type="InterPro" id="IPR030395">
    <property type="entry name" value="GP_PDE_dom"/>
</dbReference>
<feature type="domain" description="GP-PDE" evidence="1">
    <location>
        <begin position="8"/>
        <end position="249"/>
    </location>
</feature>
<accession>A0ABX0VUC7</accession>
<evidence type="ECO:0000313" key="2">
    <source>
        <dbReference type="EMBL" id="NIY71662.1"/>
    </source>
</evidence>
<dbReference type="Proteomes" id="UP000709466">
    <property type="component" value="Unassembled WGS sequence"/>
</dbReference>
<evidence type="ECO:0000259" key="1">
    <source>
        <dbReference type="PROSITE" id="PS51704"/>
    </source>
</evidence>
<dbReference type="Gene3D" id="3.20.20.190">
    <property type="entry name" value="Phosphatidylinositol (PI) phosphodiesterase"/>
    <property type="match status" value="1"/>
</dbReference>
<reference evidence="2 3" key="1">
    <citation type="submission" date="2020-03" db="EMBL/GenBank/DDBJ databases">
        <title>Bacterial isolates of synthetic phycosphere.</title>
        <authorList>
            <person name="Fu H."/>
            <person name="Moran M.A."/>
        </authorList>
    </citation>
    <scope>NUCLEOTIDE SEQUENCE [LARGE SCALE GENOMIC DNA]</scope>
    <source>
        <strain evidence="2 3">HF1</strain>
    </source>
</reference>
<dbReference type="PANTHER" id="PTHR46211:SF1">
    <property type="entry name" value="GLYCEROPHOSPHODIESTER PHOSPHODIESTERASE, CYTOPLASMIC"/>
    <property type="match status" value="1"/>
</dbReference>
<comment type="caution">
    <text evidence="2">The sequence shown here is derived from an EMBL/GenBank/DDBJ whole genome shotgun (WGS) entry which is preliminary data.</text>
</comment>
<keyword evidence="3" id="KW-1185">Reference proteome</keyword>
<gene>
    <name evidence="2" type="ORF">HCZ30_04340</name>
</gene>
<proteinExistence type="predicted"/>
<dbReference type="Pfam" id="PF03009">
    <property type="entry name" value="GDPD"/>
    <property type="match status" value="1"/>
</dbReference>
<dbReference type="SUPFAM" id="SSF51695">
    <property type="entry name" value="PLC-like phosphodiesterases"/>
    <property type="match status" value="1"/>
</dbReference>
<sequence>MIPRSFIDYPIAHRAFHDKAAGRPENSLAAIRAAIDEGYGIEIDLQLSKDGVAMVFHDYSLTRLTGENGPIAQRTAAELARMTLLGGDEGVPTLAEVLATVDGKVPLLIEIKDQDGALGPNIGALEAATAETLKGYSGPVALMSFNPHSIAKMAELLPEVPRGLTTCNYAAEDWPTIPAATREALRGIPDYERTGSCFVSHQHTDLADPRIAELKANGANILCWTIRSTEAEKAAREIADNVTFEGYRA</sequence>
<dbReference type="PROSITE" id="PS51704">
    <property type="entry name" value="GP_PDE"/>
    <property type="match status" value="1"/>
</dbReference>
<name>A0ABX0VUC7_9RHOB</name>
<dbReference type="InterPro" id="IPR017946">
    <property type="entry name" value="PLC-like_Pdiesterase_TIM-brl"/>
</dbReference>
<evidence type="ECO:0000313" key="3">
    <source>
        <dbReference type="Proteomes" id="UP000709466"/>
    </source>
</evidence>
<dbReference type="RefSeq" id="WP_167636686.1">
    <property type="nucleotide sequence ID" value="NZ_JAATOP010000002.1"/>
</dbReference>
<dbReference type="EMBL" id="JAATOP010000002">
    <property type="protein sequence ID" value="NIY71662.1"/>
    <property type="molecule type" value="Genomic_DNA"/>
</dbReference>
<dbReference type="PANTHER" id="PTHR46211">
    <property type="entry name" value="GLYCEROPHOSPHORYL DIESTER PHOSPHODIESTERASE"/>
    <property type="match status" value="1"/>
</dbReference>
<organism evidence="2 3">
    <name type="scientific">Marivivens donghaensis</name>
    <dbReference type="NCBI Taxonomy" id="1699413"/>
    <lineage>
        <taxon>Bacteria</taxon>
        <taxon>Pseudomonadati</taxon>
        <taxon>Pseudomonadota</taxon>
        <taxon>Alphaproteobacteria</taxon>
        <taxon>Rhodobacterales</taxon>
        <taxon>Paracoccaceae</taxon>
        <taxon>Marivivens group</taxon>
        <taxon>Marivivens</taxon>
    </lineage>
</organism>
<protein>
    <submittedName>
        <fullName evidence="2">Phosphodiesterase</fullName>
    </submittedName>
</protein>